<evidence type="ECO:0000256" key="2">
    <source>
        <dbReference type="ARBA" id="ARBA00022553"/>
    </source>
</evidence>
<keyword evidence="2 8" id="KW-0597">Phosphoprotein</keyword>
<dbReference type="PANTHER" id="PTHR48111">
    <property type="entry name" value="REGULATOR OF RPOS"/>
    <property type="match status" value="1"/>
</dbReference>
<organism evidence="12 13">
    <name type="scientific">Candidatus Dorea gallistercoris</name>
    <dbReference type="NCBI Taxonomy" id="2838542"/>
    <lineage>
        <taxon>Bacteria</taxon>
        <taxon>Bacillati</taxon>
        <taxon>Bacillota</taxon>
        <taxon>Clostridia</taxon>
        <taxon>Lachnospirales</taxon>
        <taxon>Lachnospiraceae</taxon>
        <taxon>Dorea</taxon>
    </lineage>
</organism>
<feature type="modified residue" description="4-aspartylphosphate" evidence="8">
    <location>
        <position position="50"/>
    </location>
</feature>
<feature type="DNA-binding region" description="OmpR/PhoB-type" evidence="9">
    <location>
        <begin position="120"/>
        <end position="220"/>
    </location>
</feature>
<dbReference type="CDD" id="cd00383">
    <property type="entry name" value="trans_reg_C"/>
    <property type="match status" value="1"/>
</dbReference>
<dbReference type="GO" id="GO:0005829">
    <property type="term" value="C:cytosol"/>
    <property type="evidence" value="ECO:0007669"/>
    <property type="project" value="TreeGrafter"/>
</dbReference>
<dbReference type="PROSITE" id="PS50110">
    <property type="entry name" value="RESPONSE_REGULATORY"/>
    <property type="match status" value="1"/>
</dbReference>
<feature type="domain" description="OmpR/PhoB-type" evidence="11">
    <location>
        <begin position="120"/>
        <end position="220"/>
    </location>
</feature>
<dbReference type="GO" id="GO:0006355">
    <property type="term" value="P:regulation of DNA-templated transcription"/>
    <property type="evidence" value="ECO:0007669"/>
    <property type="project" value="InterPro"/>
</dbReference>
<accession>A0A9D1RAH7</accession>
<dbReference type="EMBL" id="DXGF01000124">
    <property type="protein sequence ID" value="HIW83987.1"/>
    <property type="molecule type" value="Genomic_DNA"/>
</dbReference>
<dbReference type="SMART" id="SM00862">
    <property type="entry name" value="Trans_reg_C"/>
    <property type="match status" value="1"/>
</dbReference>
<keyword evidence="4" id="KW-0805">Transcription regulation</keyword>
<dbReference type="Proteomes" id="UP000824263">
    <property type="component" value="Unassembled WGS sequence"/>
</dbReference>
<evidence type="ECO:0000256" key="9">
    <source>
        <dbReference type="PROSITE-ProRule" id="PRU01091"/>
    </source>
</evidence>
<dbReference type="InterPro" id="IPR001789">
    <property type="entry name" value="Sig_transdc_resp-reg_receiver"/>
</dbReference>
<feature type="domain" description="Response regulatory" evidence="10">
    <location>
        <begin position="2"/>
        <end position="114"/>
    </location>
</feature>
<dbReference type="PROSITE" id="PS51755">
    <property type="entry name" value="OMPR_PHOB"/>
    <property type="match status" value="1"/>
</dbReference>
<keyword evidence="5 9" id="KW-0238">DNA-binding</keyword>
<evidence type="ECO:0000256" key="3">
    <source>
        <dbReference type="ARBA" id="ARBA00023012"/>
    </source>
</evidence>
<dbReference type="GO" id="GO:0032993">
    <property type="term" value="C:protein-DNA complex"/>
    <property type="evidence" value="ECO:0007669"/>
    <property type="project" value="TreeGrafter"/>
</dbReference>
<evidence type="ECO:0000259" key="11">
    <source>
        <dbReference type="PROSITE" id="PS51755"/>
    </source>
</evidence>
<dbReference type="InterPro" id="IPR011006">
    <property type="entry name" value="CheY-like_superfamily"/>
</dbReference>
<evidence type="ECO:0000313" key="13">
    <source>
        <dbReference type="Proteomes" id="UP000824263"/>
    </source>
</evidence>
<name>A0A9D1RAH7_9FIRM</name>
<dbReference type="InterPro" id="IPR039420">
    <property type="entry name" value="WalR-like"/>
</dbReference>
<evidence type="ECO:0000256" key="1">
    <source>
        <dbReference type="ARBA" id="ARBA00018672"/>
    </source>
</evidence>
<dbReference type="SMART" id="SM00448">
    <property type="entry name" value="REC"/>
    <property type="match status" value="1"/>
</dbReference>
<evidence type="ECO:0000256" key="5">
    <source>
        <dbReference type="ARBA" id="ARBA00023125"/>
    </source>
</evidence>
<comment type="caution">
    <text evidence="12">The sequence shown here is derived from an EMBL/GenBank/DDBJ whole genome shotgun (WGS) entry which is preliminary data.</text>
</comment>
<dbReference type="Gene3D" id="3.40.50.2300">
    <property type="match status" value="1"/>
</dbReference>
<dbReference type="InterPro" id="IPR036388">
    <property type="entry name" value="WH-like_DNA-bd_sf"/>
</dbReference>
<dbReference type="Gene3D" id="6.10.250.690">
    <property type="match status" value="1"/>
</dbReference>
<dbReference type="Gene3D" id="1.10.10.10">
    <property type="entry name" value="Winged helix-like DNA-binding domain superfamily/Winged helix DNA-binding domain"/>
    <property type="match status" value="1"/>
</dbReference>
<evidence type="ECO:0000313" key="12">
    <source>
        <dbReference type="EMBL" id="HIW83987.1"/>
    </source>
</evidence>
<dbReference type="Pfam" id="PF00072">
    <property type="entry name" value="Response_reg"/>
    <property type="match status" value="1"/>
</dbReference>
<dbReference type="Pfam" id="PF00486">
    <property type="entry name" value="Trans_reg_C"/>
    <property type="match status" value="1"/>
</dbReference>
<dbReference type="PANTHER" id="PTHR48111:SF1">
    <property type="entry name" value="TWO-COMPONENT RESPONSE REGULATOR ORR33"/>
    <property type="match status" value="1"/>
</dbReference>
<reference evidence="12" key="1">
    <citation type="journal article" date="2021" name="PeerJ">
        <title>Extensive microbial diversity within the chicken gut microbiome revealed by metagenomics and culture.</title>
        <authorList>
            <person name="Gilroy R."/>
            <person name="Ravi A."/>
            <person name="Getino M."/>
            <person name="Pursley I."/>
            <person name="Horton D.L."/>
            <person name="Alikhan N.F."/>
            <person name="Baker D."/>
            <person name="Gharbi K."/>
            <person name="Hall N."/>
            <person name="Watson M."/>
            <person name="Adriaenssens E.M."/>
            <person name="Foster-Nyarko E."/>
            <person name="Jarju S."/>
            <person name="Secka A."/>
            <person name="Antonio M."/>
            <person name="Oren A."/>
            <person name="Chaudhuri R.R."/>
            <person name="La Ragione R."/>
            <person name="Hildebrand F."/>
            <person name="Pallen M.J."/>
        </authorList>
    </citation>
    <scope>NUCLEOTIDE SEQUENCE</scope>
    <source>
        <strain evidence="12">ChiSxjej1B13-11762</strain>
    </source>
</reference>
<evidence type="ECO:0000256" key="7">
    <source>
        <dbReference type="ARBA" id="ARBA00024867"/>
    </source>
</evidence>
<proteinExistence type="predicted"/>
<dbReference type="InterPro" id="IPR001867">
    <property type="entry name" value="OmpR/PhoB-type_DNA-bd"/>
</dbReference>
<protein>
    <recommendedName>
        <fullName evidence="1">Stage 0 sporulation protein A homolog</fullName>
    </recommendedName>
</protein>
<evidence type="ECO:0000256" key="4">
    <source>
        <dbReference type="ARBA" id="ARBA00023015"/>
    </source>
</evidence>
<evidence type="ECO:0000259" key="10">
    <source>
        <dbReference type="PROSITE" id="PS50110"/>
    </source>
</evidence>
<dbReference type="SUPFAM" id="SSF52172">
    <property type="entry name" value="CheY-like"/>
    <property type="match status" value="1"/>
</dbReference>
<dbReference type="GO" id="GO:0000156">
    <property type="term" value="F:phosphorelay response regulator activity"/>
    <property type="evidence" value="ECO:0007669"/>
    <property type="project" value="TreeGrafter"/>
</dbReference>
<reference evidence="12" key="2">
    <citation type="submission" date="2021-04" db="EMBL/GenBank/DDBJ databases">
        <authorList>
            <person name="Gilroy R."/>
        </authorList>
    </citation>
    <scope>NUCLEOTIDE SEQUENCE</scope>
    <source>
        <strain evidence="12">ChiSxjej1B13-11762</strain>
    </source>
</reference>
<dbReference type="GO" id="GO:0000976">
    <property type="term" value="F:transcription cis-regulatory region binding"/>
    <property type="evidence" value="ECO:0007669"/>
    <property type="project" value="TreeGrafter"/>
</dbReference>
<keyword evidence="3" id="KW-0902">Two-component regulatory system</keyword>
<dbReference type="AlphaFoldDB" id="A0A9D1RAH7"/>
<evidence type="ECO:0000256" key="6">
    <source>
        <dbReference type="ARBA" id="ARBA00023163"/>
    </source>
</evidence>
<gene>
    <name evidence="12" type="ORF">H9873_06680</name>
</gene>
<sequence>MRIGIIEDDRLLNQALRTTLNHNGYDTACAHSRQEALEALDGQEDLLLIDIGLPDGNGLDLYRELKGRGQVPAIFLTAKDEEKDMLAAFDGGAEDYVVKPFSMKVLLKRMEVILRRSVDERLLSCGAITLYPKRRQVFADGEEVLLTAKEYQLLEYFMANQEQVLTKEAILDSVWGLDGEFVEENTVSVTISRLRKKLGRHPDGREYIRNVFGLGYRMGE</sequence>
<evidence type="ECO:0000256" key="8">
    <source>
        <dbReference type="PROSITE-ProRule" id="PRU00169"/>
    </source>
</evidence>
<comment type="function">
    <text evidence="7">May play the central regulatory role in sporulation. It may be an element of the effector pathway responsible for the activation of sporulation genes in response to nutritional stress. Spo0A may act in concert with spo0H (a sigma factor) to control the expression of some genes that are critical to the sporulation process.</text>
</comment>
<keyword evidence="6" id="KW-0804">Transcription</keyword>